<dbReference type="InterPro" id="IPR033767">
    <property type="entry name" value="Tail_Gp11"/>
</dbReference>
<reference evidence="1" key="1">
    <citation type="submission" date="2018-05" db="EMBL/GenBank/DDBJ databases">
        <authorList>
            <person name="Lanie J.A."/>
            <person name="Ng W.-L."/>
            <person name="Kazmierczak K.M."/>
            <person name="Andrzejewski T.M."/>
            <person name="Davidsen T.M."/>
            <person name="Wayne K.J."/>
            <person name="Tettelin H."/>
            <person name="Glass J.I."/>
            <person name="Rusch D."/>
            <person name="Podicherti R."/>
            <person name="Tsui H.-C.T."/>
            <person name="Winkler M.E."/>
        </authorList>
    </citation>
    <scope>NUCLEOTIDE SEQUENCE</scope>
</reference>
<accession>A0A382CHH5</accession>
<gene>
    <name evidence="1" type="ORF">METZ01_LOCUS178379</name>
</gene>
<sequence length="68" mass="7240">MAVSKTSKLDAINSMLIGIGEAPVNTLNSGLQEAEVAEIVLDSISREVQSAGWVFNTDIRYTLSPNSS</sequence>
<protein>
    <submittedName>
        <fullName evidence="1">Uncharacterized protein</fullName>
    </submittedName>
</protein>
<evidence type="ECO:0000313" key="1">
    <source>
        <dbReference type="EMBL" id="SVB25525.1"/>
    </source>
</evidence>
<organism evidence="1">
    <name type="scientific">marine metagenome</name>
    <dbReference type="NCBI Taxonomy" id="408172"/>
    <lineage>
        <taxon>unclassified sequences</taxon>
        <taxon>metagenomes</taxon>
        <taxon>ecological metagenomes</taxon>
    </lineage>
</organism>
<dbReference type="EMBL" id="UINC01034534">
    <property type="protein sequence ID" value="SVB25525.1"/>
    <property type="molecule type" value="Genomic_DNA"/>
</dbReference>
<dbReference type="Pfam" id="PF17212">
    <property type="entry name" value="Tube"/>
    <property type="match status" value="1"/>
</dbReference>
<dbReference type="AlphaFoldDB" id="A0A382CHH5"/>
<feature type="non-terminal residue" evidence="1">
    <location>
        <position position="68"/>
    </location>
</feature>
<name>A0A382CHH5_9ZZZZ</name>
<proteinExistence type="predicted"/>